<dbReference type="Pfam" id="PF00326">
    <property type="entry name" value="Peptidase_S9"/>
    <property type="match status" value="1"/>
</dbReference>
<dbReference type="RefSeq" id="WP_110828241.1">
    <property type="nucleotide sequence ID" value="NZ_QKLU01000002.1"/>
</dbReference>
<dbReference type="OrthoDB" id="9777457at2"/>
<dbReference type="Proteomes" id="UP000248198">
    <property type="component" value="Unassembled WGS sequence"/>
</dbReference>
<protein>
    <submittedName>
        <fullName evidence="4">Dipeptidyl aminopeptidase/acylaminoacyl peptidase</fullName>
    </submittedName>
</protein>
<comment type="caution">
    <text evidence="4">The sequence shown here is derived from an EMBL/GenBank/DDBJ whole genome shotgun (WGS) entry which is preliminary data.</text>
</comment>
<evidence type="ECO:0000313" key="4">
    <source>
        <dbReference type="EMBL" id="PYF75762.1"/>
    </source>
</evidence>
<evidence type="ECO:0000256" key="1">
    <source>
        <dbReference type="SAM" id="SignalP"/>
    </source>
</evidence>
<feature type="signal peptide" evidence="1">
    <location>
        <begin position="1"/>
        <end position="19"/>
    </location>
</feature>
<feature type="chain" id="PRO_5016429361" evidence="1">
    <location>
        <begin position="20"/>
        <end position="785"/>
    </location>
</feature>
<dbReference type="GO" id="GO:0006508">
    <property type="term" value="P:proteolysis"/>
    <property type="evidence" value="ECO:0007669"/>
    <property type="project" value="InterPro"/>
</dbReference>
<dbReference type="Pfam" id="PF00930">
    <property type="entry name" value="DPPIV_N"/>
    <property type="match status" value="1"/>
</dbReference>
<dbReference type="EMBL" id="QKLU01000002">
    <property type="protein sequence ID" value="PYF75762.1"/>
    <property type="molecule type" value="Genomic_DNA"/>
</dbReference>
<organism evidence="4 5">
    <name type="scientific">Pedobacter nutrimenti</name>
    <dbReference type="NCBI Taxonomy" id="1241337"/>
    <lineage>
        <taxon>Bacteria</taxon>
        <taxon>Pseudomonadati</taxon>
        <taxon>Bacteroidota</taxon>
        <taxon>Sphingobacteriia</taxon>
        <taxon>Sphingobacteriales</taxon>
        <taxon>Sphingobacteriaceae</taxon>
        <taxon>Pedobacter</taxon>
    </lineage>
</organism>
<keyword evidence="4" id="KW-0031">Aminopeptidase</keyword>
<dbReference type="PANTHER" id="PTHR11731">
    <property type="entry name" value="PROTEASE FAMILY S9B,C DIPEPTIDYL-PEPTIDASE IV-RELATED"/>
    <property type="match status" value="1"/>
</dbReference>
<dbReference type="GO" id="GO:0008239">
    <property type="term" value="F:dipeptidyl-peptidase activity"/>
    <property type="evidence" value="ECO:0007669"/>
    <property type="project" value="TreeGrafter"/>
</dbReference>
<accession>A0A318UHI8</accession>
<dbReference type="InterPro" id="IPR001375">
    <property type="entry name" value="Peptidase_S9_cat"/>
</dbReference>
<sequence length="785" mass="89760">MKKNYLFFLMICAAGSSVAQETQKLTVEKIMRDQKWIGVSPSDYRWSEDGKTVYFQWNPKGLEKSRQYKVNLSSRKIEEEADSTAEKYFAPNYIYNQDRSMGVLEKGGDLYLYNAKTKKQQRLTQTMEMESNPRFLHNGDLVFQKSNNLFKLNLKTNQLIQLSNFVNGKSPALKKKLSAQDEWLKNEQTSLFDVFKGNKEAERGGRRLGQNSNGKNPRAIYLDEQFLSNVVISPDEHFISYKLSSPGNSQKTIVPTYVTRSGYTEDIPGRTKVGEEPFSSRSWIYDLQKDTVYRINEAQIPGIKDLPDYLKDYPEQLEARKKKNEDRKVNLSGPFWNEDGSLAVLVARALDNKDLWILKLDPSSGGLSLVDRQRDEAWIGGPGIGAYNVKWLDKNRIYYQSEASGYSHIYLADLSNGAKKQLTSGNWEVQSLQLSADKKTFYFTANKEHPGITHFYKMDVNGGAVQQITSMKGGNEVTLSPDEKWLAINYSYMDKPWELYIQENKTGAKAIQITNSVSEEFKAYKWRQPELISFKNRYGADVYARVYPATNPHPSRPAVVFVHGAGYLQNVHYWWSQYSREYMFNNLLADNGYTVIDIDYTASSGYGRNHRTGIYRHMGGKDLTDQVDGVKYLVEKYHVNPQNVGLYGGSYGGFITLMALLTQPEAFKSGGALRSVTDWAHYNHGYTANILNEPFNDPKAYQQSSPINFAAGLKGNLLMCHGVVDENVQFQDIVRLSQRFIELGKDNWELAVYPVEDHGFKEPSSWTDEYKRIFKLFESTLKSSK</sequence>
<reference evidence="4 5" key="1">
    <citation type="submission" date="2018-06" db="EMBL/GenBank/DDBJ databases">
        <title>Genomic Encyclopedia of Archaeal and Bacterial Type Strains, Phase II (KMG-II): from individual species to whole genera.</title>
        <authorList>
            <person name="Goeker M."/>
        </authorList>
    </citation>
    <scope>NUCLEOTIDE SEQUENCE [LARGE SCALE GENOMIC DNA]</scope>
    <source>
        <strain evidence="4 5">DSM 27372</strain>
    </source>
</reference>
<feature type="domain" description="Dipeptidylpeptidase IV N-terminal" evidence="3">
    <location>
        <begin position="352"/>
        <end position="497"/>
    </location>
</feature>
<dbReference type="AlphaFoldDB" id="A0A318UHI8"/>
<evidence type="ECO:0000259" key="3">
    <source>
        <dbReference type="Pfam" id="PF00930"/>
    </source>
</evidence>
<keyword evidence="4" id="KW-0378">Hydrolase</keyword>
<dbReference type="Gene3D" id="3.40.50.1820">
    <property type="entry name" value="alpha/beta hydrolase"/>
    <property type="match status" value="1"/>
</dbReference>
<dbReference type="InterPro" id="IPR050278">
    <property type="entry name" value="Serine_Prot_S9B/DPPIV"/>
</dbReference>
<dbReference type="PANTHER" id="PTHR11731:SF193">
    <property type="entry name" value="DIPEPTIDYL PEPTIDASE 9"/>
    <property type="match status" value="1"/>
</dbReference>
<dbReference type="Gene3D" id="2.140.10.30">
    <property type="entry name" value="Dipeptidylpeptidase IV, N-terminal domain"/>
    <property type="match status" value="2"/>
</dbReference>
<dbReference type="SUPFAM" id="SSF82171">
    <property type="entry name" value="DPP6 N-terminal domain-like"/>
    <property type="match status" value="1"/>
</dbReference>
<evidence type="ECO:0000259" key="2">
    <source>
        <dbReference type="Pfam" id="PF00326"/>
    </source>
</evidence>
<dbReference type="SUPFAM" id="SSF53474">
    <property type="entry name" value="alpha/beta-Hydrolases"/>
    <property type="match status" value="1"/>
</dbReference>
<keyword evidence="1" id="KW-0732">Signal</keyword>
<name>A0A318UHI8_9SPHI</name>
<dbReference type="InterPro" id="IPR029058">
    <property type="entry name" value="AB_hydrolase_fold"/>
</dbReference>
<dbReference type="GO" id="GO:0004177">
    <property type="term" value="F:aminopeptidase activity"/>
    <property type="evidence" value="ECO:0007669"/>
    <property type="project" value="UniProtKB-KW"/>
</dbReference>
<gene>
    <name evidence="4" type="ORF">B0O44_102316</name>
</gene>
<dbReference type="GO" id="GO:0008236">
    <property type="term" value="F:serine-type peptidase activity"/>
    <property type="evidence" value="ECO:0007669"/>
    <property type="project" value="InterPro"/>
</dbReference>
<dbReference type="InterPro" id="IPR002469">
    <property type="entry name" value="Peptidase_S9B_N"/>
</dbReference>
<keyword evidence="4" id="KW-0645">Protease</keyword>
<proteinExistence type="predicted"/>
<keyword evidence="5" id="KW-1185">Reference proteome</keyword>
<evidence type="ECO:0000313" key="5">
    <source>
        <dbReference type="Proteomes" id="UP000248198"/>
    </source>
</evidence>
<feature type="domain" description="Peptidase S9 prolyl oligopeptidase catalytic" evidence="2">
    <location>
        <begin position="587"/>
        <end position="783"/>
    </location>
</feature>